<name>A0ABT4AB29_9BACT</name>
<proteinExistence type="predicted"/>
<protein>
    <submittedName>
        <fullName evidence="1">VOC family protein</fullName>
    </submittedName>
</protein>
<dbReference type="EMBL" id="JAPNKA010000001">
    <property type="protein sequence ID" value="MCY1078883.1"/>
    <property type="molecule type" value="Genomic_DNA"/>
</dbReference>
<dbReference type="InterPro" id="IPR029068">
    <property type="entry name" value="Glyas_Bleomycin-R_OHBP_Dase"/>
</dbReference>
<gene>
    <name evidence="1" type="ORF">OV287_30930</name>
</gene>
<dbReference type="Gene3D" id="3.10.180.10">
    <property type="entry name" value="2,3-Dihydroxybiphenyl 1,2-Dioxygenase, domain 1"/>
    <property type="match status" value="1"/>
</dbReference>
<reference evidence="1 2" key="1">
    <citation type="submission" date="2022-11" db="EMBL/GenBank/DDBJ databases">
        <title>Minimal conservation of predation-associated metabolite biosynthetic gene clusters underscores biosynthetic potential of Myxococcota including descriptions for ten novel species: Archangium lansinium sp. nov., Myxococcus landrumus sp. nov., Nannocystis bai.</title>
        <authorList>
            <person name="Ahearne A."/>
            <person name="Stevens C."/>
            <person name="Phillips K."/>
        </authorList>
    </citation>
    <scope>NUCLEOTIDE SEQUENCE [LARGE SCALE GENOMIC DNA]</scope>
    <source>
        <strain evidence="1 2">MIWBW</strain>
    </source>
</reference>
<dbReference type="RefSeq" id="WP_267537643.1">
    <property type="nucleotide sequence ID" value="NZ_JAPNKA010000001.1"/>
</dbReference>
<comment type="caution">
    <text evidence="1">The sequence shown here is derived from an EMBL/GenBank/DDBJ whole genome shotgun (WGS) entry which is preliminary data.</text>
</comment>
<evidence type="ECO:0000313" key="1">
    <source>
        <dbReference type="EMBL" id="MCY1078883.1"/>
    </source>
</evidence>
<dbReference type="Proteomes" id="UP001207654">
    <property type="component" value="Unassembled WGS sequence"/>
</dbReference>
<dbReference type="CDD" id="cd06587">
    <property type="entry name" value="VOC"/>
    <property type="match status" value="1"/>
</dbReference>
<sequence length="48" mass="5131">MKIDGPRRLGPPGHASVYFADPFGNVLEFVTMGYRGPVTDGPPDVSVL</sequence>
<accession>A0ABT4AB29</accession>
<keyword evidence="2" id="KW-1185">Reference proteome</keyword>
<evidence type="ECO:0000313" key="2">
    <source>
        <dbReference type="Proteomes" id="UP001207654"/>
    </source>
</evidence>
<organism evidence="1 2">
    <name type="scientific">Archangium lansingense</name>
    <dbReference type="NCBI Taxonomy" id="2995310"/>
    <lineage>
        <taxon>Bacteria</taxon>
        <taxon>Pseudomonadati</taxon>
        <taxon>Myxococcota</taxon>
        <taxon>Myxococcia</taxon>
        <taxon>Myxococcales</taxon>
        <taxon>Cystobacterineae</taxon>
        <taxon>Archangiaceae</taxon>
        <taxon>Archangium</taxon>
    </lineage>
</organism>
<dbReference type="SUPFAM" id="SSF54593">
    <property type="entry name" value="Glyoxalase/Bleomycin resistance protein/Dihydroxybiphenyl dioxygenase"/>
    <property type="match status" value="1"/>
</dbReference>